<keyword evidence="3 8" id="KW-0436">Ligase</keyword>
<dbReference type="Gene3D" id="1.20.59.20">
    <property type="match status" value="1"/>
</dbReference>
<dbReference type="SUPFAM" id="SSF82829">
    <property type="entry name" value="MesJ substrate recognition domain-like"/>
    <property type="match status" value="1"/>
</dbReference>
<evidence type="ECO:0000259" key="9">
    <source>
        <dbReference type="SMART" id="SM00977"/>
    </source>
</evidence>
<sequence length="525" mass="56681">MGKTGEDSVTSTTAKAAPAALVDAALRRFFAEHPPVARRICVARICVARICVAFSGGIDSVVLLHALHRYRQAAAAGGQAPRFAVGQAWTSGIPANESDEANPAGQTAAFALSALHVHHGLSPHADAWADFCAAFCRSLAVPLNIVRVEVQRNSGEGLEAAARRGRYRAFASVDADWLALAHHRDDQAETALLNLLRGAGVSGAAGMPALRALQITGGGPEKGDRRARSIELIRPLLAVPRAAIEGYAAEYGLHWVDDESNDSRRFRRNFLRHEILPALEKPFPGARQALARAAGHFAEAADLLAQLARIDADAARLPSGRVGLAAFNRLPPARARNLLRHLWAEAGFRLPEARWLEEACQQLADCAPGAETCVTTAEGELRVYRGELYCLPRCAFAAPQAAIWCGEAEVAWGSGRVRFVPAVGSGIACRWLEGMRAEGRKEWGTLRVRQGGERFRPHINRPRRAVRNLLQEAGVPPWERMRMPLLWIDGQLAWVGGLGVEAGFACAPGEQGVLPVWQPVQALQP</sequence>
<dbReference type="CDD" id="cd01992">
    <property type="entry name" value="TilS_N"/>
    <property type="match status" value="1"/>
</dbReference>
<comment type="catalytic activity">
    <reaction evidence="7 8">
        <text>cytidine(34) in tRNA(Ile2) + L-lysine + ATP = lysidine(34) in tRNA(Ile2) + AMP + diphosphate + H(+)</text>
        <dbReference type="Rhea" id="RHEA:43744"/>
        <dbReference type="Rhea" id="RHEA-COMP:10625"/>
        <dbReference type="Rhea" id="RHEA-COMP:10670"/>
        <dbReference type="ChEBI" id="CHEBI:15378"/>
        <dbReference type="ChEBI" id="CHEBI:30616"/>
        <dbReference type="ChEBI" id="CHEBI:32551"/>
        <dbReference type="ChEBI" id="CHEBI:33019"/>
        <dbReference type="ChEBI" id="CHEBI:82748"/>
        <dbReference type="ChEBI" id="CHEBI:83665"/>
        <dbReference type="ChEBI" id="CHEBI:456215"/>
        <dbReference type="EC" id="6.3.4.19"/>
    </reaction>
</comment>
<dbReference type="InterPro" id="IPR011063">
    <property type="entry name" value="TilS/TtcA_N"/>
</dbReference>
<dbReference type="PANTHER" id="PTHR43033:SF1">
    <property type="entry name" value="TRNA(ILE)-LYSIDINE SYNTHASE-RELATED"/>
    <property type="match status" value="1"/>
</dbReference>
<evidence type="ECO:0000256" key="4">
    <source>
        <dbReference type="ARBA" id="ARBA00022694"/>
    </source>
</evidence>
<dbReference type="InterPro" id="IPR014729">
    <property type="entry name" value="Rossmann-like_a/b/a_fold"/>
</dbReference>
<dbReference type="Pfam" id="PF11734">
    <property type="entry name" value="TilS_C"/>
    <property type="match status" value="1"/>
</dbReference>
<dbReference type="RefSeq" id="WP_418891332.1">
    <property type="nucleotide sequence ID" value="NZ_JBEUWX010000002.1"/>
</dbReference>
<comment type="similarity">
    <text evidence="8">Belongs to the tRNA(Ile)-lysidine synthase family.</text>
</comment>
<keyword evidence="4 8" id="KW-0819">tRNA processing</keyword>
<dbReference type="SMART" id="SM00977">
    <property type="entry name" value="TilS_C"/>
    <property type="match status" value="1"/>
</dbReference>
<keyword evidence="2 8" id="KW-0963">Cytoplasm</keyword>
<keyword evidence="5 8" id="KW-0547">Nucleotide-binding</keyword>
<evidence type="ECO:0000256" key="5">
    <source>
        <dbReference type="ARBA" id="ARBA00022741"/>
    </source>
</evidence>
<dbReference type="InterPro" id="IPR012795">
    <property type="entry name" value="tRNA_Ile_lys_synt_N"/>
</dbReference>
<evidence type="ECO:0000256" key="3">
    <source>
        <dbReference type="ARBA" id="ARBA00022598"/>
    </source>
</evidence>
<evidence type="ECO:0000256" key="6">
    <source>
        <dbReference type="ARBA" id="ARBA00022840"/>
    </source>
</evidence>
<evidence type="ECO:0000313" key="10">
    <source>
        <dbReference type="EMBL" id="MFA9950265.1"/>
    </source>
</evidence>
<dbReference type="InterPro" id="IPR015262">
    <property type="entry name" value="tRNA_Ile_lys_synt_subst-bd"/>
</dbReference>
<keyword evidence="6 8" id="KW-0067">ATP-binding</keyword>
<dbReference type="PANTHER" id="PTHR43033">
    <property type="entry name" value="TRNA(ILE)-LYSIDINE SYNTHASE-RELATED"/>
    <property type="match status" value="1"/>
</dbReference>
<keyword evidence="11" id="KW-1185">Reference proteome</keyword>
<dbReference type="InterPro" id="IPR012094">
    <property type="entry name" value="tRNA_Ile_lys_synt"/>
</dbReference>
<comment type="function">
    <text evidence="8">Ligates lysine onto the cytidine present at position 34 of the AUA codon-specific tRNA(Ile) that contains the anticodon CAU, in an ATP-dependent manner. Cytidine is converted to lysidine, thus changing the amino acid specificity of the tRNA from methionine to isoleucine.</text>
</comment>
<gene>
    <name evidence="8 10" type="primary">tilS</name>
    <name evidence="10" type="ORF">ABCS64_08025</name>
</gene>
<feature type="binding site" evidence="8">
    <location>
        <begin position="55"/>
        <end position="60"/>
    </location>
    <ligand>
        <name>ATP</name>
        <dbReference type="ChEBI" id="CHEBI:30616"/>
    </ligand>
</feature>
<evidence type="ECO:0000256" key="8">
    <source>
        <dbReference type="HAMAP-Rule" id="MF_01161"/>
    </source>
</evidence>
<accession>A0ABV4UGT7</accession>
<organism evidence="10 11">
    <name type="scientific">Dentiradicibacter hellwigii</name>
    <dbReference type="NCBI Taxonomy" id="3149053"/>
    <lineage>
        <taxon>Bacteria</taxon>
        <taxon>Pseudomonadati</taxon>
        <taxon>Pseudomonadota</taxon>
        <taxon>Betaproteobacteria</taxon>
        <taxon>Rhodocyclales</taxon>
        <taxon>Rhodocyclaceae</taxon>
        <taxon>Dentiradicibacter</taxon>
    </lineage>
</organism>
<dbReference type="HAMAP" id="MF_01161">
    <property type="entry name" value="tRNA_Ile_lys_synt"/>
    <property type="match status" value="1"/>
</dbReference>
<dbReference type="NCBIfam" id="TIGR02433">
    <property type="entry name" value="lysidine_TilS_C"/>
    <property type="match status" value="1"/>
</dbReference>
<comment type="caution">
    <text evidence="10">The sequence shown here is derived from an EMBL/GenBank/DDBJ whole genome shotgun (WGS) entry which is preliminary data.</text>
</comment>
<dbReference type="GO" id="GO:0032267">
    <property type="term" value="F:tRNA(Ile)-lysidine synthase activity"/>
    <property type="evidence" value="ECO:0007669"/>
    <property type="project" value="UniProtKB-EC"/>
</dbReference>
<protein>
    <recommendedName>
        <fullName evidence="8">tRNA(Ile)-lysidine synthase</fullName>
        <ecNumber evidence="8">6.3.4.19</ecNumber>
    </recommendedName>
    <alternativeName>
        <fullName evidence="8">tRNA(Ile)-2-lysyl-cytidine synthase</fullName>
    </alternativeName>
    <alternativeName>
        <fullName evidence="8">tRNA(Ile)-lysidine synthetase</fullName>
    </alternativeName>
</protein>
<comment type="domain">
    <text evidence="8">The N-terminal region contains the highly conserved SGGXDS motif, predicted to be a P-loop motif involved in ATP binding.</text>
</comment>
<comment type="subcellular location">
    <subcellularLocation>
        <location evidence="1 8">Cytoplasm</location>
    </subcellularLocation>
</comment>
<dbReference type="SUPFAM" id="SSF52402">
    <property type="entry name" value="Adenine nucleotide alpha hydrolases-like"/>
    <property type="match status" value="1"/>
</dbReference>
<dbReference type="NCBIfam" id="TIGR02432">
    <property type="entry name" value="lysidine_TilS_N"/>
    <property type="match status" value="1"/>
</dbReference>
<evidence type="ECO:0000256" key="7">
    <source>
        <dbReference type="ARBA" id="ARBA00048539"/>
    </source>
</evidence>
<dbReference type="SUPFAM" id="SSF56037">
    <property type="entry name" value="PheT/TilS domain"/>
    <property type="match status" value="1"/>
</dbReference>
<evidence type="ECO:0000256" key="1">
    <source>
        <dbReference type="ARBA" id="ARBA00004496"/>
    </source>
</evidence>
<dbReference type="Pfam" id="PF01171">
    <property type="entry name" value="ATP_bind_3"/>
    <property type="match status" value="1"/>
</dbReference>
<name>A0ABV4UGT7_9RHOO</name>
<dbReference type="EC" id="6.3.4.19" evidence="8"/>
<dbReference type="Proteomes" id="UP001574673">
    <property type="component" value="Unassembled WGS sequence"/>
</dbReference>
<dbReference type="Pfam" id="PF09179">
    <property type="entry name" value="TilS"/>
    <property type="match status" value="1"/>
</dbReference>
<evidence type="ECO:0000256" key="2">
    <source>
        <dbReference type="ARBA" id="ARBA00022490"/>
    </source>
</evidence>
<feature type="domain" description="Lysidine-tRNA(Ile) synthetase C-terminal" evidence="9">
    <location>
        <begin position="444"/>
        <end position="517"/>
    </location>
</feature>
<proteinExistence type="inferred from homology"/>
<reference evidence="11" key="1">
    <citation type="submission" date="2024-06" db="EMBL/GenBank/DDBJ databases">
        <title>Radixoralia hellwigii gen. nov., sp nov., isolated from a root canal in the human oral cavity.</title>
        <authorList>
            <person name="Bartsch S."/>
            <person name="Wittmer A."/>
            <person name="Schulz A.-K."/>
            <person name="Neumann-Schaal M."/>
            <person name="Wolf J."/>
            <person name="Gronow S."/>
            <person name="Tennert C."/>
            <person name="Haecker G."/>
            <person name="Cieplik F."/>
            <person name="Al-Ahmad A."/>
        </authorList>
    </citation>
    <scope>NUCLEOTIDE SEQUENCE [LARGE SCALE GENOMIC DNA]</scope>
    <source>
        <strain evidence="11">Wk13</strain>
    </source>
</reference>
<dbReference type="Gene3D" id="3.40.50.620">
    <property type="entry name" value="HUPs"/>
    <property type="match status" value="1"/>
</dbReference>
<evidence type="ECO:0000313" key="11">
    <source>
        <dbReference type="Proteomes" id="UP001574673"/>
    </source>
</evidence>
<dbReference type="InterPro" id="IPR012796">
    <property type="entry name" value="Lysidine-tRNA-synth_C"/>
</dbReference>
<dbReference type="EMBL" id="JBEUWX010000002">
    <property type="protein sequence ID" value="MFA9950265.1"/>
    <property type="molecule type" value="Genomic_DNA"/>
</dbReference>